<feature type="domain" description="SRS" evidence="2">
    <location>
        <begin position="213"/>
        <end position="345"/>
    </location>
</feature>
<sequence>MAPCYECHVGRPLGRTTGRGRPARRNLWLLACAGASILLLSPLVCALRHREGTGLRAKDAAPEPTQAAVCPVGQAKEYTATLSESKQKVSLQCAAASDTVVPAELKSGKVCPSGVNDLAACKTASEGKAESNKPVSLSVLMGGTEASPVNWVESKPTDGSGGNKYELSLPNAPLPLKDTKFVAGCVPTAPDQANKECKLTVTVEARKSAAAGQTVSCAYGAKSNEAKPTVTMTQQNNTVTLVCGNEATKAVPQPTDYKTAYCADDKVGADCKTETFTSFIAGFQSTWWTENKGAQNVTLTIPPEQFPDSAKMIHLGCLYTPPSPAAAAKEDAQAAKQNLCKVDVVISAKESSATGRRVAALPGLAAGAVVLSISFLVWV</sequence>
<dbReference type="EMBL" id="MIGC01005221">
    <property type="protein sequence ID" value="PHJ17167.1"/>
    <property type="molecule type" value="Genomic_DNA"/>
</dbReference>
<dbReference type="Pfam" id="PF04092">
    <property type="entry name" value="SAG"/>
    <property type="match status" value="2"/>
</dbReference>
<organism evidence="3 4">
    <name type="scientific">Cystoisospora suis</name>
    <dbReference type="NCBI Taxonomy" id="483139"/>
    <lineage>
        <taxon>Eukaryota</taxon>
        <taxon>Sar</taxon>
        <taxon>Alveolata</taxon>
        <taxon>Apicomplexa</taxon>
        <taxon>Conoidasida</taxon>
        <taxon>Coccidia</taxon>
        <taxon>Eucoccidiorida</taxon>
        <taxon>Eimeriorina</taxon>
        <taxon>Sarcocystidae</taxon>
        <taxon>Cystoisospora</taxon>
    </lineage>
</organism>
<comment type="caution">
    <text evidence="3">The sequence shown here is derived from an EMBL/GenBank/DDBJ whole genome shotgun (WGS) entry which is preliminary data.</text>
</comment>
<evidence type="ECO:0000313" key="3">
    <source>
        <dbReference type="EMBL" id="PHJ17167.1"/>
    </source>
</evidence>
<evidence type="ECO:0000259" key="2">
    <source>
        <dbReference type="Pfam" id="PF04092"/>
    </source>
</evidence>
<evidence type="ECO:0000256" key="1">
    <source>
        <dbReference type="SAM" id="Phobius"/>
    </source>
</evidence>
<dbReference type="VEuPathDB" id="ToxoDB:CSUI_009011"/>
<dbReference type="GeneID" id="94432341"/>
<keyword evidence="1" id="KW-0812">Transmembrane</keyword>
<keyword evidence="1" id="KW-0472">Membrane</keyword>
<dbReference type="AlphaFoldDB" id="A0A2C6KHZ5"/>
<name>A0A2C6KHZ5_9APIC</name>
<feature type="domain" description="SRS" evidence="2">
    <location>
        <begin position="75"/>
        <end position="203"/>
    </location>
</feature>
<proteinExistence type="predicted"/>
<accession>A0A2C6KHZ5</accession>
<gene>
    <name evidence="3" type="ORF">CSUI_009011</name>
</gene>
<dbReference type="Gene3D" id="2.60.40.1320">
    <property type="entry name" value="SRS domain"/>
    <property type="match status" value="2"/>
</dbReference>
<dbReference type="InterPro" id="IPR036755">
    <property type="entry name" value="SRS_dom_sf"/>
</dbReference>
<keyword evidence="1" id="KW-1133">Transmembrane helix</keyword>
<keyword evidence="4" id="KW-1185">Reference proteome</keyword>
<dbReference type="RefSeq" id="XP_067918892.1">
    <property type="nucleotide sequence ID" value="XM_068069130.1"/>
</dbReference>
<dbReference type="InterPro" id="IPR007226">
    <property type="entry name" value="SRS_dom"/>
</dbReference>
<protein>
    <submittedName>
        <fullName evidence="3">Srs domain-containing protein</fullName>
    </submittedName>
</protein>
<evidence type="ECO:0000313" key="4">
    <source>
        <dbReference type="Proteomes" id="UP000221165"/>
    </source>
</evidence>
<reference evidence="3 4" key="1">
    <citation type="journal article" date="2017" name="Int. J. Parasitol.">
        <title>The genome of the protozoan parasite Cystoisospora suis and a reverse vaccinology approach to identify vaccine candidates.</title>
        <authorList>
            <person name="Palmieri N."/>
            <person name="Shrestha A."/>
            <person name="Ruttkowski B."/>
            <person name="Beck T."/>
            <person name="Vogl C."/>
            <person name="Tomley F."/>
            <person name="Blake D.P."/>
            <person name="Joachim A."/>
        </authorList>
    </citation>
    <scope>NUCLEOTIDE SEQUENCE [LARGE SCALE GENOMIC DNA]</scope>
    <source>
        <strain evidence="3 4">Wien I</strain>
    </source>
</reference>
<dbReference type="PRINTS" id="PR01801">
    <property type="entry name" value="SURFCEANTIGN"/>
</dbReference>
<dbReference type="Proteomes" id="UP000221165">
    <property type="component" value="Unassembled WGS sequence"/>
</dbReference>
<feature type="transmembrane region" description="Helical" evidence="1">
    <location>
        <begin position="27"/>
        <end position="47"/>
    </location>
</feature>
<dbReference type="GO" id="GO:0016020">
    <property type="term" value="C:membrane"/>
    <property type="evidence" value="ECO:0007669"/>
    <property type="project" value="InterPro"/>
</dbReference>
<dbReference type="InterPro" id="IPR028352">
    <property type="entry name" value="Surface_antig_SAG1"/>
</dbReference>
<dbReference type="SUPFAM" id="SSF74877">
    <property type="entry name" value="Major surface antigen p30, SAG1"/>
    <property type="match status" value="2"/>
</dbReference>